<dbReference type="Proteomes" id="UP000054826">
    <property type="component" value="Unassembled WGS sequence"/>
</dbReference>
<accession>A0A0V1K6S5</accession>
<dbReference type="EMBL" id="JYDV01000012">
    <property type="protein sequence ID" value="KRZ42930.1"/>
    <property type="molecule type" value="Genomic_DNA"/>
</dbReference>
<organism evidence="1 2">
    <name type="scientific">Trichinella pseudospiralis</name>
    <name type="common">Parasitic roundworm</name>
    <dbReference type="NCBI Taxonomy" id="6337"/>
    <lineage>
        <taxon>Eukaryota</taxon>
        <taxon>Metazoa</taxon>
        <taxon>Ecdysozoa</taxon>
        <taxon>Nematoda</taxon>
        <taxon>Enoplea</taxon>
        <taxon>Dorylaimia</taxon>
        <taxon>Trichinellida</taxon>
        <taxon>Trichinellidae</taxon>
        <taxon>Trichinella</taxon>
    </lineage>
</organism>
<name>A0A0V1K6S5_TRIPS</name>
<comment type="caution">
    <text evidence="1">The sequence shown here is derived from an EMBL/GenBank/DDBJ whole genome shotgun (WGS) entry which is preliminary data.</text>
</comment>
<evidence type="ECO:0000313" key="2">
    <source>
        <dbReference type="Proteomes" id="UP000054826"/>
    </source>
</evidence>
<evidence type="ECO:0000313" key="1">
    <source>
        <dbReference type="EMBL" id="KRZ42930.1"/>
    </source>
</evidence>
<gene>
    <name evidence="1" type="ORF">T4C_4790</name>
</gene>
<protein>
    <submittedName>
        <fullName evidence="1">Uncharacterized protein</fullName>
    </submittedName>
</protein>
<dbReference type="AlphaFoldDB" id="A0A0V1K6S5"/>
<proteinExistence type="predicted"/>
<reference evidence="1 2" key="1">
    <citation type="submission" date="2015-01" db="EMBL/GenBank/DDBJ databases">
        <title>Evolution of Trichinella species and genotypes.</title>
        <authorList>
            <person name="Korhonen P.K."/>
            <person name="Edoardo P."/>
            <person name="Giuseppe L.R."/>
            <person name="Gasser R.B."/>
        </authorList>
    </citation>
    <scope>NUCLEOTIDE SEQUENCE [LARGE SCALE GENOMIC DNA]</scope>
    <source>
        <strain evidence="1">ISS176</strain>
    </source>
</reference>
<sequence>MQSIINTKELSPNRKKLIRTVPDSIFLEKKQSKEIQILKTRFWPFFANLASQQFSKIRNFREKVIFTKLDMMGINRFETICQMQ</sequence>